<evidence type="ECO:0000256" key="4">
    <source>
        <dbReference type="SAM" id="MobiDB-lite"/>
    </source>
</evidence>
<accession>A0A559SU84</accession>
<evidence type="ECO:0000313" key="7">
    <source>
        <dbReference type="Proteomes" id="UP000319824"/>
    </source>
</evidence>
<evidence type="ECO:0000256" key="2">
    <source>
        <dbReference type="ARBA" id="ARBA00023315"/>
    </source>
</evidence>
<reference evidence="6 7" key="1">
    <citation type="submission" date="2019-06" db="EMBL/GenBank/DDBJ databases">
        <title>Pac Bio to generate improved reference genome sequences for organisms with transposon mutant libraries (support for FEBA project).</title>
        <authorList>
            <person name="Blow M."/>
        </authorList>
    </citation>
    <scope>NUCLEOTIDE SEQUENCE [LARGE SCALE GENOMIC DNA]</scope>
    <source>
        <strain evidence="6 7">USDA 1844</strain>
    </source>
</reference>
<name>A0A559SU84_9HYPH</name>
<protein>
    <submittedName>
        <fullName evidence="6">RimJ/RimL family protein N-acetyltransferase</fullName>
    </submittedName>
</protein>
<dbReference type="Gene3D" id="3.40.630.30">
    <property type="match status" value="1"/>
</dbReference>
<dbReference type="SUPFAM" id="SSF55729">
    <property type="entry name" value="Acyl-CoA N-acyltransferases (Nat)"/>
    <property type="match status" value="1"/>
</dbReference>
<keyword evidence="1 6" id="KW-0808">Transferase</keyword>
<evidence type="ECO:0000256" key="1">
    <source>
        <dbReference type="ARBA" id="ARBA00022679"/>
    </source>
</evidence>
<dbReference type="Pfam" id="PF13302">
    <property type="entry name" value="Acetyltransf_3"/>
    <property type="match status" value="1"/>
</dbReference>
<dbReference type="InterPro" id="IPR016181">
    <property type="entry name" value="Acyl_CoA_acyltransferase"/>
</dbReference>
<dbReference type="PANTHER" id="PTHR43792:SF8">
    <property type="entry name" value="[RIBOSOMAL PROTEIN US5]-ALANINE N-ACETYLTRANSFERASE"/>
    <property type="match status" value="1"/>
</dbReference>
<feature type="compositionally biased region" description="Low complexity" evidence="4">
    <location>
        <begin position="14"/>
        <end position="23"/>
    </location>
</feature>
<dbReference type="AlphaFoldDB" id="A0A559SU84"/>
<dbReference type="PANTHER" id="PTHR43792">
    <property type="entry name" value="GNAT FAMILY, PUTATIVE (AFU_ORTHOLOGUE AFUA_3G00765)-RELATED-RELATED"/>
    <property type="match status" value="1"/>
</dbReference>
<dbReference type="Proteomes" id="UP000319824">
    <property type="component" value="Unassembled WGS sequence"/>
</dbReference>
<feature type="region of interest" description="Disordered" evidence="4">
    <location>
        <begin position="1"/>
        <end position="23"/>
    </location>
</feature>
<dbReference type="RefSeq" id="WP_022717529.1">
    <property type="nucleotide sequence ID" value="NZ_ATTQ01000016.1"/>
</dbReference>
<dbReference type="GO" id="GO:0016747">
    <property type="term" value="F:acyltransferase activity, transferring groups other than amino-acyl groups"/>
    <property type="evidence" value="ECO:0007669"/>
    <property type="project" value="InterPro"/>
</dbReference>
<evidence type="ECO:0000259" key="5">
    <source>
        <dbReference type="PROSITE" id="PS51186"/>
    </source>
</evidence>
<feature type="domain" description="N-acetyltransferase" evidence="5">
    <location>
        <begin position="27"/>
        <end position="181"/>
    </location>
</feature>
<organism evidence="6 7">
    <name type="scientific">Rhizobium mongolense USDA 1844</name>
    <dbReference type="NCBI Taxonomy" id="1079460"/>
    <lineage>
        <taxon>Bacteria</taxon>
        <taxon>Pseudomonadati</taxon>
        <taxon>Pseudomonadota</taxon>
        <taxon>Alphaproteobacteria</taxon>
        <taxon>Hyphomicrobiales</taxon>
        <taxon>Rhizobiaceae</taxon>
        <taxon>Rhizobium/Agrobacterium group</taxon>
        <taxon>Rhizobium</taxon>
    </lineage>
</organism>
<keyword evidence="2" id="KW-0012">Acyltransferase</keyword>
<dbReference type="InterPro" id="IPR051531">
    <property type="entry name" value="N-acetyltransferase"/>
</dbReference>
<evidence type="ECO:0000313" key="6">
    <source>
        <dbReference type="EMBL" id="TVZ65919.1"/>
    </source>
</evidence>
<sequence>MSAAILQRPKSEQVTPGPAPVVTTPRLTLRPHRLADANAIAESLSDFAITRMLSRVPAPYDRQDALDWLVPVTSGSLPDWHLAVTDGDDTHIGVVSVELRHGRWHLGYWLNRYYWRRGFMSEAVAAVLERFSRRMPESAVHSGVFADNPASLRLQEKLGFRMTGCVEIYSFARNTMVSHVETVLQPGALQITKAA</sequence>
<comment type="similarity">
    <text evidence="3">Belongs to the acetyltransferase family. RimJ subfamily.</text>
</comment>
<dbReference type="EMBL" id="VISO01000003">
    <property type="protein sequence ID" value="TVZ65919.1"/>
    <property type="molecule type" value="Genomic_DNA"/>
</dbReference>
<gene>
    <name evidence="6" type="ORF">BCL32_6260</name>
</gene>
<dbReference type="PROSITE" id="PS51186">
    <property type="entry name" value="GNAT"/>
    <property type="match status" value="1"/>
</dbReference>
<evidence type="ECO:0000256" key="3">
    <source>
        <dbReference type="ARBA" id="ARBA00038502"/>
    </source>
</evidence>
<comment type="caution">
    <text evidence="6">The sequence shown here is derived from an EMBL/GenBank/DDBJ whole genome shotgun (WGS) entry which is preliminary data.</text>
</comment>
<proteinExistence type="inferred from homology"/>
<dbReference type="InterPro" id="IPR000182">
    <property type="entry name" value="GNAT_dom"/>
</dbReference>